<comment type="caution">
    <text evidence="1">The sequence shown here is derived from an EMBL/GenBank/DDBJ whole genome shotgun (WGS) entry which is preliminary data.</text>
</comment>
<dbReference type="Proteomes" id="UP001151760">
    <property type="component" value="Unassembled WGS sequence"/>
</dbReference>
<name>A0ABQ5B8Y3_9ASTR</name>
<gene>
    <name evidence="1" type="ORF">Tco_0856411</name>
</gene>
<accession>A0ABQ5B8Y3</accession>
<evidence type="ECO:0000313" key="1">
    <source>
        <dbReference type="EMBL" id="GJT09369.1"/>
    </source>
</evidence>
<dbReference type="PANTHER" id="PTHR33067:SF35">
    <property type="entry name" value="ASPARTIC PEPTIDASE DDI1-TYPE DOMAIN-CONTAINING PROTEIN"/>
    <property type="match status" value="1"/>
</dbReference>
<evidence type="ECO:0000313" key="2">
    <source>
        <dbReference type="Proteomes" id="UP001151760"/>
    </source>
</evidence>
<dbReference type="PANTHER" id="PTHR33067">
    <property type="entry name" value="RNA-DIRECTED DNA POLYMERASE-RELATED"/>
    <property type="match status" value="1"/>
</dbReference>
<reference evidence="1" key="1">
    <citation type="journal article" date="2022" name="Int. J. Mol. Sci.">
        <title>Draft Genome of Tanacetum Coccineum: Genomic Comparison of Closely Related Tanacetum-Family Plants.</title>
        <authorList>
            <person name="Yamashiro T."/>
            <person name="Shiraishi A."/>
            <person name="Nakayama K."/>
            <person name="Satake H."/>
        </authorList>
    </citation>
    <scope>NUCLEOTIDE SEQUENCE</scope>
</reference>
<dbReference type="EMBL" id="BQNB010012901">
    <property type="protein sequence ID" value="GJT09369.1"/>
    <property type="molecule type" value="Genomic_DNA"/>
</dbReference>
<sequence>MAESAKRHEENSNIIKEIRASTDAAIRNQGASIKTLEIQIGQMSKGPCKKEGSEACPALQKKTLETKSNRSQLLELIFLRYTISGMSHTPYQKEKDPGSFTLPYFIRDICFDKALVDLGASELLKIAENVILDIPEDKDVPLILERPFLSTAHSKIDVFENKITLRVGDKKLVFKESDESFDPTYDEYLELNDLETPLETKRDRDDGFILIFVKTGSYKIEFSCVIGCKNKDEGKSQAETLIDIPVFVGKFSIISGFTIIDDDEIISQH</sequence>
<reference evidence="1" key="2">
    <citation type="submission" date="2022-01" db="EMBL/GenBank/DDBJ databases">
        <authorList>
            <person name="Yamashiro T."/>
            <person name="Shiraishi A."/>
            <person name="Satake H."/>
            <person name="Nakayama K."/>
        </authorList>
    </citation>
    <scope>NUCLEOTIDE SEQUENCE</scope>
</reference>
<organism evidence="1 2">
    <name type="scientific">Tanacetum coccineum</name>
    <dbReference type="NCBI Taxonomy" id="301880"/>
    <lineage>
        <taxon>Eukaryota</taxon>
        <taxon>Viridiplantae</taxon>
        <taxon>Streptophyta</taxon>
        <taxon>Embryophyta</taxon>
        <taxon>Tracheophyta</taxon>
        <taxon>Spermatophyta</taxon>
        <taxon>Magnoliopsida</taxon>
        <taxon>eudicotyledons</taxon>
        <taxon>Gunneridae</taxon>
        <taxon>Pentapetalae</taxon>
        <taxon>asterids</taxon>
        <taxon>campanulids</taxon>
        <taxon>Asterales</taxon>
        <taxon>Asteraceae</taxon>
        <taxon>Asteroideae</taxon>
        <taxon>Anthemideae</taxon>
        <taxon>Anthemidinae</taxon>
        <taxon>Tanacetum</taxon>
    </lineage>
</organism>
<proteinExistence type="predicted"/>
<protein>
    <submittedName>
        <fullName evidence="1">Uncharacterized protein</fullName>
    </submittedName>
</protein>
<keyword evidence="2" id="KW-1185">Reference proteome</keyword>